<protein>
    <submittedName>
        <fullName evidence="1">Uncharacterized protein</fullName>
    </submittedName>
</protein>
<name>A0ABX9STX2_9GAMM</name>
<keyword evidence="2" id="KW-1185">Reference proteome</keyword>
<gene>
    <name evidence="1" type="ORF">BDD30_1261</name>
</gene>
<comment type="caution">
    <text evidence="1">The sequence shown here is derived from an EMBL/GenBank/DDBJ whole genome shotgun (WGS) entry which is preliminary data.</text>
</comment>
<accession>A0ABX9STX2</accession>
<dbReference type="RefSeq" id="WP_012777199.1">
    <property type="nucleotide sequence ID" value="NC_012962.1"/>
</dbReference>
<evidence type="ECO:0000313" key="1">
    <source>
        <dbReference type="EMBL" id="RKS66913.1"/>
    </source>
</evidence>
<proteinExistence type="predicted"/>
<reference evidence="1 2" key="1">
    <citation type="submission" date="2018-10" db="EMBL/GenBank/DDBJ databases">
        <title>Genomic Encyclopedia of Archaeal and Bacterial Type Strains, Phase II (KMG-II): from individual species to whole genera.</title>
        <authorList>
            <person name="Goeker M."/>
        </authorList>
    </citation>
    <scope>NUCLEOTIDE SEQUENCE [LARGE SCALE GENOMIC DNA]</scope>
    <source>
        <strain evidence="1 2">DSM 15149</strain>
    </source>
</reference>
<sequence>MRKIFTKSSNQQEIKIYTDDYGTQTIILPPQSEPNSLDKSDSTSFTMDKNDNILTLTSKSKYASIYWPEFSSNDNGEFIGSDKVMAINNSTGILTVDYQSEKRDNTVIYFGCADSATFDFRDLSELEIRNPGTVFMFIDYITSDKPPTLTMSGKSKFRITQPMDIQQDSPAFIFLASSISLKESSELTFESSELFLGDGKFNYCNINIQDNSQLILNNDGILPKSDIDRSKTQFNLGTGSPLLKISSITGISSPLSLDNIEYPECLFNFITTKGDNKGKIIIDVINDPKFSDKIFSKKLIAINGKIADKENFSVSYGTETRQGNSVTTTKISLKL</sequence>
<dbReference type="Proteomes" id="UP000280955">
    <property type="component" value="Unassembled WGS sequence"/>
</dbReference>
<evidence type="ECO:0000313" key="2">
    <source>
        <dbReference type="Proteomes" id="UP000280955"/>
    </source>
</evidence>
<organism evidence="1 2">
    <name type="scientific">Photorhabdus asymbiotica</name>
    <dbReference type="NCBI Taxonomy" id="291112"/>
    <lineage>
        <taxon>Bacteria</taxon>
        <taxon>Pseudomonadati</taxon>
        <taxon>Pseudomonadota</taxon>
        <taxon>Gammaproteobacteria</taxon>
        <taxon>Enterobacterales</taxon>
        <taxon>Morganellaceae</taxon>
        <taxon>Photorhabdus</taxon>
    </lineage>
</organism>
<dbReference type="EMBL" id="RBLJ01000001">
    <property type="protein sequence ID" value="RKS66913.1"/>
    <property type="molecule type" value="Genomic_DNA"/>
</dbReference>